<evidence type="ECO:0000256" key="3">
    <source>
        <dbReference type="ARBA" id="ARBA00022840"/>
    </source>
</evidence>
<keyword evidence="2" id="KW-0547">Nucleotide-binding</keyword>
<dbReference type="FunFam" id="3.30.420.40:FF:000028">
    <property type="entry name" value="heat shock 70 kDa protein-like"/>
    <property type="match status" value="1"/>
</dbReference>
<dbReference type="PANTHER" id="PTHR19375">
    <property type="entry name" value="HEAT SHOCK PROTEIN 70KDA"/>
    <property type="match status" value="1"/>
</dbReference>
<comment type="similarity">
    <text evidence="1">Belongs to the heat shock protein 70 family.</text>
</comment>
<dbReference type="SUPFAM" id="SSF53067">
    <property type="entry name" value="Actin-like ATPase domain"/>
    <property type="match status" value="2"/>
</dbReference>
<comment type="caution">
    <text evidence="4">The sequence shown here is derived from an EMBL/GenBank/DDBJ whole genome shotgun (WGS) entry which is preliminary data.</text>
</comment>
<dbReference type="Proteomes" id="UP000626092">
    <property type="component" value="Unassembled WGS sequence"/>
</dbReference>
<dbReference type="SUPFAM" id="SSF100920">
    <property type="entry name" value="Heat shock protein 70kD (HSP70), peptide-binding domain"/>
    <property type="match status" value="1"/>
</dbReference>
<sequence length="368" mass="41482">MDILSSVLPSTSYTKHLHPEHAYAGSKRWVSLNNLISSIHTPWPPIPDGITDQLIYEWGKDAKRLIGRKYNDATVQSDIKLWPFKVIPGQDDKPMIGVMYKDKPPKTPGAIAGLHVMRIINEPTAAAIACGLDNKTSSTGEKKVLIFNLGGRTFDVSVLTMEEGKFEVKATGGDTHLGGEDFDNRMVNHFVQEFKKKHKKDISANPRAFRCQSRDNNLLGIFTVTGFPPAPRGVQKFNVCFDIDENGILKVSAEDKTTGQMQKITITNDKGRLSKEEIEKMVKEAAKYKLEDEEQKKKYEAKNALENYTYNMGNVINDEKNGPKIPRANKRKIQAALEQAIQWLDENQLAEMEEFEEKMKELEGICNP</sequence>
<evidence type="ECO:0000313" key="4">
    <source>
        <dbReference type="EMBL" id="KAF7147133.1"/>
    </source>
</evidence>
<proteinExistence type="inferred from homology"/>
<dbReference type="GO" id="GO:0005524">
    <property type="term" value="F:ATP binding"/>
    <property type="evidence" value="ECO:0007669"/>
    <property type="project" value="UniProtKB-KW"/>
</dbReference>
<reference evidence="4" key="1">
    <citation type="submission" date="2019-11" db="EMBL/GenBank/DDBJ databases">
        <authorList>
            <person name="Liu Y."/>
            <person name="Hou J."/>
            <person name="Li T.-Q."/>
            <person name="Guan C.-H."/>
            <person name="Wu X."/>
            <person name="Wu H.-Z."/>
            <person name="Ling F."/>
            <person name="Zhang R."/>
            <person name="Shi X.-G."/>
            <person name="Ren J.-P."/>
            <person name="Chen E.-F."/>
            <person name="Sun J.-M."/>
        </authorList>
    </citation>
    <scope>NUCLEOTIDE SEQUENCE</scope>
    <source>
        <strain evidence="4">Adult_tree_wgs_1</strain>
        <tissue evidence="4">Leaves</tissue>
    </source>
</reference>
<protein>
    <recommendedName>
        <fullName evidence="6">Heat shock protein 70</fullName>
    </recommendedName>
</protein>
<dbReference type="Gene3D" id="1.20.1270.10">
    <property type="match status" value="1"/>
</dbReference>
<dbReference type="Gene3D" id="3.30.30.30">
    <property type="match status" value="1"/>
</dbReference>
<gene>
    <name evidence="4" type="ORF">RHSIM_Rhsim03G0170300</name>
</gene>
<dbReference type="Pfam" id="PF00012">
    <property type="entry name" value="HSP70"/>
    <property type="match status" value="3"/>
</dbReference>
<dbReference type="InterPro" id="IPR029047">
    <property type="entry name" value="HSP70_peptide-bd_sf"/>
</dbReference>
<dbReference type="EMBL" id="WJXA01000003">
    <property type="protein sequence ID" value="KAF7147133.1"/>
    <property type="molecule type" value="Genomic_DNA"/>
</dbReference>
<dbReference type="InterPro" id="IPR043129">
    <property type="entry name" value="ATPase_NBD"/>
</dbReference>
<evidence type="ECO:0000313" key="5">
    <source>
        <dbReference type="Proteomes" id="UP000626092"/>
    </source>
</evidence>
<evidence type="ECO:0000256" key="2">
    <source>
        <dbReference type="ARBA" id="ARBA00022741"/>
    </source>
</evidence>
<evidence type="ECO:0000256" key="1">
    <source>
        <dbReference type="ARBA" id="ARBA00007381"/>
    </source>
</evidence>
<accession>A0A834LUC6</accession>
<dbReference type="InterPro" id="IPR029048">
    <property type="entry name" value="HSP70_C_sf"/>
</dbReference>
<keyword evidence="5" id="KW-1185">Reference proteome</keyword>
<dbReference type="AlphaFoldDB" id="A0A834LUC6"/>
<dbReference type="SUPFAM" id="SSF100934">
    <property type="entry name" value="Heat shock protein 70kD (HSP70), C-terminal subdomain"/>
    <property type="match status" value="1"/>
</dbReference>
<dbReference type="OrthoDB" id="3789372at2759"/>
<dbReference type="Gene3D" id="2.60.34.10">
    <property type="entry name" value="Substrate Binding Domain Of DNAk, Chain A, domain 1"/>
    <property type="match status" value="1"/>
</dbReference>
<dbReference type="FunFam" id="3.30.30.30:FF:000001">
    <property type="entry name" value="heat shock 70 kDa protein-like"/>
    <property type="match status" value="1"/>
</dbReference>
<organism evidence="4 5">
    <name type="scientific">Rhododendron simsii</name>
    <name type="common">Sims's rhododendron</name>
    <dbReference type="NCBI Taxonomy" id="118357"/>
    <lineage>
        <taxon>Eukaryota</taxon>
        <taxon>Viridiplantae</taxon>
        <taxon>Streptophyta</taxon>
        <taxon>Embryophyta</taxon>
        <taxon>Tracheophyta</taxon>
        <taxon>Spermatophyta</taxon>
        <taxon>Magnoliopsida</taxon>
        <taxon>eudicotyledons</taxon>
        <taxon>Gunneridae</taxon>
        <taxon>Pentapetalae</taxon>
        <taxon>asterids</taxon>
        <taxon>Ericales</taxon>
        <taxon>Ericaceae</taxon>
        <taxon>Ericoideae</taxon>
        <taxon>Rhodoreae</taxon>
        <taxon>Rhododendron</taxon>
    </lineage>
</organism>
<evidence type="ECO:0008006" key="6">
    <source>
        <dbReference type="Google" id="ProtNLM"/>
    </source>
</evidence>
<dbReference type="Gene3D" id="3.30.420.40">
    <property type="match status" value="2"/>
</dbReference>
<keyword evidence="3" id="KW-0067">ATP-binding</keyword>
<dbReference type="InterPro" id="IPR013126">
    <property type="entry name" value="Hsp_70_fam"/>
</dbReference>
<dbReference type="Gene3D" id="3.90.640.10">
    <property type="entry name" value="Actin, Chain A, domain 4"/>
    <property type="match status" value="1"/>
</dbReference>
<name>A0A834LUC6_RHOSS</name>
<dbReference type="GO" id="GO:0140662">
    <property type="term" value="F:ATP-dependent protein folding chaperone"/>
    <property type="evidence" value="ECO:0007669"/>
    <property type="project" value="InterPro"/>
</dbReference>